<comment type="caution">
    <text evidence="2">The sequence shown here is derived from an EMBL/GenBank/DDBJ whole genome shotgun (WGS) entry which is preliminary data.</text>
</comment>
<dbReference type="Proteomes" id="UP000762110">
    <property type="component" value="Unassembled WGS sequence"/>
</dbReference>
<feature type="chain" id="PRO_5046876169" evidence="1">
    <location>
        <begin position="31"/>
        <end position="305"/>
    </location>
</feature>
<keyword evidence="1" id="KW-0732">Signal</keyword>
<reference evidence="2 3" key="1">
    <citation type="submission" date="2020-05" db="EMBL/GenBank/DDBJ databases">
        <title>Description of Pedobacter foliorum sp. nov.</title>
        <authorList>
            <person name="Qi S."/>
            <person name="Carlier A."/>
            <person name="Cnockaert M."/>
            <person name="Vandamme P."/>
        </authorList>
    </citation>
    <scope>NUCLEOTIDE SEQUENCE [LARGE SCALE GENOMIC DNA]</scope>
    <source>
        <strain evidence="2 3">LMG 31300</strain>
    </source>
</reference>
<dbReference type="NCBIfam" id="TIGR03519">
    <property type="entry name" value="T9SS_PorP_fam"/>
    <property type="match status" value="1"/>
</dbReference>
<proteinExistence type="predicted"/>
<protein>
    <submittedName>
        <fullName evidence="2">PorP/SprF family type IX secretion system membrane protein</fullName>
    </submittedName>
</protein>
<dbReference type="Pfam" id="PF11751">
    <property type="entry name" value="PorP_SprF"/>
    <property type="match status" value="1"/>
</dbReference>
<organism evidence="2 3">
    <name type="scientific">Pedobacter boryungensis</name>
    <dbReference type="NCBI Taxonomy" id="869962"/>
    <lineage>
        <taxon>Bacteria</taxon>
        <taxon>Pseudomonadati</taxon>
        <taxon>Bacteroidota</taxon>
        <taxon>Sphingobacteriia</taxon>
        <taxon>Sphingobacteriales</taxon>
        <taxon>Sphingobacteriaceae</taxon>
        <taxon>Pedobacter</taxon>
    </lineage>
</organism>
<evidence type="ECO:0000313" key="3">
    <source>
        <dbReference type="Proteomes" id="UP000762110"/>
    </source>
</evidence>
<feature type="signal peptide" evidence="1">
    <location>
        <begin position="1"/>
        <end position="30"/>
    </location>
</feature>
<gene>
    <name evidence="2" type="ORF">HQN85_00010</name>
</gene>
<keyword evidence="3" id="KW-1185">Reference proteome</keyword>
<sequence length="305" mass="33060">MKTHTFGKRPIQLICSTLLLAAMGTAPVKAQLNPMGASFYQNQYLSNPAMAGTDGGIKLNLHYRNQWSSVPGAPVNYALTGEFALPDKKSSVGVNAYNDKAGLLSRTRVVGTFAYHLPLNGVSETLSFGLSVGFMNERIDDAALNGDISDPGISNFNNKPTYIDGDFGIAYTNKQWNAQASVPNLNSFLNRSKRESADVGTYYASVSYKIFEDEEDYGYNVEPKLAYRGIRSHSDIFDVGAQVSLGGGETKTRGMVVYHSSKSVSAGLGLLMKSRYELNAIYNSPTAALTSYTNGTFEVGLGLRF</sequence>
<dbReference type="InterPro" id="IPR019861">
    <property type="entry name" value="PorP/SprF_Bacteroidetes"/>
</dbReference>
<dbReference type="EMBL" id="JABMKV010000001">
    <property type="protein sequence ID" value="NQX30091.1"/>
    <property type="molecule type" value="Genomic_DNA"/>
</dbReference>
<name>A0ABX2D7P1_9SPHI</name>
<accession>A0ABX2D7P1</accession>
<evidence type="ECO:0000313" key="2">
    <source>
        <dbReference type="EMBL" id="NQX30091.1"/>
    </source>
</evidence>
<evidence type="ECO:0000256" key="1">
    <source>
        <dbReference type="SAM" id="SignalP"/>
    </source>
</evidence>